<keyword evidence="4" id="KW-0044">Antibiotic</keyword>
<feature type="non-terminal residue" evidence="8">
    <location>
        <position position="1"/>
    </location>
</feature>
<dbReference type="EMBL" id="GEIB01000761">
    <property type="protein sequence ID" value="JAR87235.1"/>
    <property type="molecule type" value="Transcribed_RNA"/>
</dbReference>
<dbReference type="GO" id="GO:0005576">
    <property type="term" value="C:extracellular region"/>
    <property type="evidence" value="ECO:0007669"/>
    <property type="project" value="UniProtKB-SubCell"/>
</dbReference>
<feature type="signal peptide" evidence="6">
    <location>
        <begin position="1"/>
        <end position="29"/>
    </location>
</feature>
<sequence length="82" mass="8881">LASRRAVVCKMKKFFVIALLVALSVAAMAQSADDLEEPSGDRVRRGFGCPFNKYQCHSHCKGIRGYKGGYCAGPIGTTCTCY</sequence>
<dbReference type="Pfam" id="PF01097">
    <property type="entry name" value="Defensin_2"/>
    <property type="match status" value="1"/>
</dbReference>
<dbReference type="SUPFAM" id="SSF57095">
    <property type="entry name" value="Scorpion toxin-like"/>
    <property type="match status" value="1"/>
</dbReference>
<accession>A0A147BA37</accession>
<evidence type="ECO:0000313" key="8">
    <source>
        <dbReference type="EMBL" id="JAR87235.1"/>
    </source>
</evidence>
<dbReference type="InterPro" id="IPR036574">
    <property type="entry name" value="Scorpion_toxin-like_sf"/>
</dbReference>
<keyword evidence="3" id="KW-0929">Antimicrobial</keyword>
<evidence type="ECO:0000256" key="4">
    <source>
        <dbReference type="ARBA" id="ARBA00023022"/>
    </source>
</evidence>
<dbReference type="Gene3D" id="3.30.30.10">
    <property type="entry name" value="Knottin, scorpion toxin-like"/>
    <property type="match status" value="1"/>
</dbReference>
<keyword evidence="5" id="KW-1015">Disulfide bond</keyword>
<dbReference type="GO" id="GO:0042742">
    <property type="term" value="P:defense response to bacterium"/>
    <property type="evidence" value="ECO:0007669"/>
    <property type="project" value="UniProtKB-KW"/>
</dbReference>
<evidence type="ECO:0000256" key="3">
    <source>
        <dbReference type="ARBA" id="ARBA00022529"/>
    </source>
</evidence>
<dbReference type="InterPro" id="IPR001542">
    <property type="entry name" value="Defensin_invertebrate/fungal"/>
</dbReference>
<reference evidence="8" key="1">
    <citation type="submission" date="2016-03" db="EMBL/GenBank/DDBJ databases">
        <title>Gut transcriptome analysis on engorged females of Ornithodoros mimon (Acari: Argasidae) and phylogenetic inferences of soft ticks.</title>
        <authorList>
            <person name="Landulfo G.A."/>
            <person name="Giovanni D."/>
            <person name="Carvalho E."/>
            <person name="Junqueira-de-Azevedo I."/>
            <person name="Patane J."/>
            <person name="Mendoca R."/>
            <person name="Barros-Battesti D."/>
        </authorList>
    </citation>
    <scope>NUCLEOTIDE SEQUENCE</scope>
    <source>
        <strain evidence="8">Females</strain>
        <tissue evidence="8">Gut</tissue>
    </source>
</reference>
<keyword evidence="2" id="KW-0964">Secreted</keyword>
<evidence type="ECO:0000259" key="7">
    <source>
        <dbReference type="PROSITE" id="PS51378"/>
    </source>
</evidence>
<keyword evidence="6" id="KW-0732">Signal</keyword>
<organism evidence="8">
    <name type="scientific">Alectorobius mimon</name>
    <dbReference type="NCBI Taxonomy" id="360319"/>
    <lineage>
        <taxon>Eukaryota</taxon>
        <taxon>Metazoa</taxon>
        <taxon>Ecdysozoa</taxon>
        <taxon>Arthropoda</taxon>
        <taxon>Chelicerata</taxon>
        <taxon>Arachnida</taxon>
        <taxon>Acari</taxon>
        <taxon>Parasitiformes</taxon>
        <taxon>Ixodida</taxon>
        <taxon>Ixodoidea</taxon>
        <taxon>Argasidae</taxon>
        <taxon>Ornithodorinae</taxon>
        <taxon>Alectorobius</taxon>
    </lineage>
</organism>
<evidence type="ECO:0000256" key="1">
    <source>
        <dbReference type="ARBA" id="ARBA00004613"/>
    </source>
</evidence>
<protein>
    <submittedName>
        <fullName evidence="8">Defensin a</fullName>
    </submittedName>
</protein>
<feature type="domain" description="Invertebrate defensins family profile" evidence="7">
    <location>
        <begin position="46"/>
        <end position="82"/>
    </location>
</feature>
<evidence type="ECO:0000256" key="2">
    <source>
        <dbReference type="ARBA" id="ARBA00022525"/>
    </source>
</evidence>
<evidence type="ECO:0000256" key="6">
    <source>
        <dbReference type="SAM" id="SignalP"/>
    </source>
</evidence>
<dbReference type="AlphaFoldDB" id="A0A147BA37"/>
<comment type="subcellular location">
    <subcellularLocation>
        <location evidence="1">Secreted</location>
    </subcellularLocation>
</comment>
<name>A0A147BA37_9ACAR</name>
<feature type="chain" id="PRO_5007541865" evidence="6">
    <location>
        <begin position="30"/>
        <end position="82"/>
    </location>
</feature>
<dbReference type="PROSITE" id="PS51378">
    <property type="entry name" value="INVERT_DEFENSINS"/>
    <property type="match status" value="1"/>
</dbReference>
<proteinExistence type="predicted"/>
<evidence type="ECO:0000256" key="5">
    <source>
        <dbReference type="ARBA" id="ARBA00023157"/>
    </source>
</evidence>